<dbReference type="InterPro" id="IPR003593">
    <property type="entry name" value="AAA+_ATPase"/>
</dbReference>
<dbReference type="FunFam" id="3.40.50.300:FF:000016">
    <property type="entry name" value="Oligopeptide ABC transporter ATP-binding component"/>
    <property type="match status" value="1"/>
</dbReference>
<keyword evidence="5" id="KW-0547">Nucleotide-binding</keyword>
<sequence>MNEPLLEVRDLTVEFPTRRGPLRAVNDVSFTIDRGEILGLVGESGSGKSVTSLALMGLTEHTGGRVVRGSVRFDGRDLLALSPRARAEILGRDLGMIFQQPVRSLNPTMRVGDQIAEVVRRHRDVSRAEARDRAIHMLDRVRIPDPARRARDYPHTFSGGMCQRVMIAMALACEPKLLIADEPTTALDVTVQAHVLDLLTELRADTGIAVLLITHDLGVIAHTSDRIAVMYCGQIVETGPVRDVLHTPSHPYTEGLLAAIPVRGARTRLVAIPGTVPPPDEPPPGCRFHPRCPHSRPGLCDTRTPELRISPAGRPDRCHHPHDAATPRTASDTTSGTPVG</sequence>
<comment type="similarity">
    <text evidence="2">Belongs to the ABC transporter superfamily.</text>
</comment>
<evidence type="ECO:0000256" key="8">
    <source>
        <dbReference type="SAM" id="MobiDB-lite"/>
    </source>
</evidence>
<dbReference type="RefSeq" id="WP_211366682.1">
    <property type="nucleotide sequence ID" value="NZ_VFPA01000002.1"/>
</dbReference>
<evidence type="ECO:0000259" key="9">
    <source>
        <dbReference type="PROSITE" id="PS50893"/>
    </source>
</evidence>
<dbReference type="CDD" id="cd03257">
    <property type="entry name" value="ABC_NikE_OppD_transporters"/>
    <property type="match status" value="1"/>
</dbReference>
<feature type="domain" description="ABC transporter" evidence="9">
    <location>
        <begin position="6"/>
        <end position="257"/>
    </location>
</feature>
<protein>
    <submittedName>
        <fullName evidence="10">Peptide/nickel transport system ATP-binding protein</fullName>
    </submittedName>
</protein>
<evidence type="ECO:0000256" key="5">
    <source>
        <dbReference type="ARBA" id="ARBA00022741"/>
    </source>
</evidence>
<evidence type="ECO:0000256" key="4">
    <source>
        <dbReference type="ARBA" id="ARBA00022475"/>
    </source>
</evidence>
<keyword evidence="7" id="KW-0472">Membrane</keyword>
<keyword evidence="6 10" id="KW-0067">ATP-binding</keyword>
<dbReference type="NCBIfam" id="TIGR01727">
    <property type="entry name" value="oligo_HPY"/>
    <property type="match status" value="1"/>
</dbReference>
<evidence type="ECO:0000313" key="11">
    <source>
        <dbReference type="Proteomes" id="UP000315677"/>
    </source>
</evidence>
<dbReference type="PANTHER" id="PTHR43297">
    <property type="entry name" value="OLIGOPEPTIDE TRANSPORT ATP-BINDING PROTEIN APPD"/>
    <property type="match status" value="1"/>
</dbReference>
<keyword evidence="4" id="KW-1003">Cell membrane</keyword>
<dbReference type="AlphaFoldDB" id="A0A543DPU4"/>
<dbReference type="InterPro" id="IPR027417">
    <property type="entry name" value="P-loop_NTPase"/>
</dbReference>
<evidence type="ECO:0000256" key="2">
    <source>
        <dbReference type="ARBA" id="ARBA00005417"/>
    </source>
</evidence>
<feature type="compositionally biased region" description="Polar residues" evidence="8">
    <location>
        <begin position="328"/>
        <end position="340"/>
    </location>
</feature>
<dbReference type="InterPro" id="IPR050388">
    <property type="entry name" value="ABC_Ni/Peptide_Import"/>
</dbReference>
<dbReference type="EMBL" id="VFPA01000002">
    <property type="protein sequence ID" value="TQM11357.1"/>
    <property type="molecule type" value="Genomic_DNA"/>
</dbReference>
<evidence type="ECO:0000256" key="6">
    <source>
        <dbReference type="ARBA" id="ARBA00022840"/>
    </source>
</evidence>
<comment type="subcellular location">
    <subcellularLocation>
        <location evidence="1">Cell membrane</location>
        <topology evidence="1">Peripheral membrane protein</topology>
    </subcellularLocation>
</comment>
<dbReference type="GO" id="GO:0015833">
    <property type="term" value="P:peptide transport"/>
    <property type="evidence" value="ECO:0007669"/>
    <property type="project" value="InterPro"/>
</dbReference>
<dbReference type="Proteomes" id="UP000315677">
    <property type="component" value="Unassembled WGS sequence"/>
</dbReference>
<organism evidence="10 11">
    <name type="scientific">Pseudonocardia kunmingensis</name>
    <dbReference type="NCBI Taxonomy" id="630975"/>
    <lineage>
        <taxon>Bacteria</taxon>
        <taxon>Bacillati</taxon>
        <taxon>Actinomycetota</taxon>
        <taxon>Actinomycetes</taxon>
        <taxon>Pseudonocardiales</taxon>
        <taxon>Pseudonocardiaceae</taxon>
        <taxon>Pseudonocardia</taxon>
    </lineage>
</organism>
<comment type="caution">
    <text evidence="10">The sequence shown here is derived from an EMBL/GenBank/DDBJ whole genome shotgun (WGS) entry which is preliminary data.</text>
</comment>
<dbReference type="GO" id="GO:0016887">
    <property type="term" value="F:ATP hydrolysis activity"/>
    <property type="evidence" value="ECO:0007669"/>
    <property type="project" value="InterPro"/>
</dbReference>
<dbReference type="InterPro" id="IPR017871">
    <property type="entry name" value="ABC_transporter-like_CS"/>
</dbReference>
<evidence type="ECO:0000313" key="10">
    <source>
        <dbReference type="EMBL" id="TQM11357.1"/>
    </source>
</evidence>
<feature type="compositionally biased region" description="Basic and acidic residues" evidence="8">
    <location>
        <begin position="314"/>
        <end position="325"/>
    </location>
</feature>
<dbReference type="InterPro" id="IPR013563">
    <property type="entry name" value="Oligopep_ABC_C"/>
</dbReference>
<evidence type="ECO:0000256" key="7">
    <source>
        <dbReference type="ARBA" id="ARBA00023136"/>
    </source>
</evidence>
<dbReference type="Pfam" id="PF00005">
    <property type="entry name" value="ABC_tran"/>
    <property type="match status" value="1"/>
</dbReference>
<reference evidence="10 11" key="1">
    <citation type="submission" date="2019-06" db="EMBL/GenBank/DDBJ databases">
        <title>Sequencing the genomes of 1000 actinobacteria strains.</title>
        <authorList>
            <person name="Klenk H.-P."/>
        </authorList>
    </citation>
    <scope>NUCLEOTIDE SEQUENCE [LARGE SCALE GENOMIC DNA]</scope>
    <source>
        <strain evidence="10 11">DSM 45301</strain>
    </source>
</reference>
<evidence type="ECO:0000256" key="1">
    <source>
        <dbReference type="ARBA" id="ARBA00004202"/>
    </source>
</evidence>
<dbReference type="GO" id="GO:0005524">
    <property type="term" value="F:ATP binding"/>
    <property type="evidence" value="ECO:0007669"/>
    <property type="project" value="UniProtKB-KW"/>
</dbReference>
<accession>A0A543DPU4</accession>
<dbReference type="PROSITE" id="PS00211">
    <property type="entry name" value="ABC_TRANSPORTER_1"/>
    <property type="match status" value="1"/>
</dbReference>
<dbReference type="GO" id="GO:0005886">
    <property type="term" value="C:plasma membrane"/>
    <property type="evidence" value="ECO:0007669"/>
    <property type="project" value="UniProtKB-SubCell"/>
</dbReference>
<dbReference type="PANTHER" id="PTHR43297:SF2">
    <property type="entry name" value="DIPEPTIDE TRANSPORT ATP-BINDING PROTEIN DPPD"/>
    <property type="match status" value="1"/>
</dbReference>
<dbReference type="InterPro" id="IPR003439">
    <property type="entry name" value="ABC_transporter-like_ATP-bd"/>
</dbReference>
<feature type="region of interest" description="Disordered" evidence="8">
    <location>
        <begin position="295"/>
        <end position="340"/>
    </location>
</feature>
<dbReference type="Gene3D" id="3.40.50.300">
    <property type="entry name" value="P-loop containing nucleotide triphosphate hydrolases"/>
    <property type="match status" value="1"/>
</dbReference>
<proteinExistence type="inferred from homology"/>
<dbReference type="Pfam" id="PF08352">
    <property type="entry name" value="oligo_HPY"/>
    <property type="match status" value="1"/>
</dbReference>
<dbReference type="PROSITE" id="PS50893">
    <property type="entry name" value="ABC_TRANSPORTER_2"/>
    <property type="match status" value="1"/>
</dbReference>
<keyword evidence="11" id="KW-1185">Reference proteome</keyword>
<dbReference type="SUPFAM" id="SSF52540">
    <property type="entry name" value="P-loop containing nucleoside triphosphate hydrolases"/>
    <property type="match status" value="1"/>
</dbReference>
<dbReference type="SMART" id="SM00382">
    <property type="entry name" value="AAA"/>
    <property type="match status" value="1"/>
</dbReference>
<keyword evidence="3" id="KW-0813">Transport</keyword>
<gene>
    <name evidence="10" type="ORF">FB558_3916</name>
</gene>
<evidence type="ECO:0000256" key="3">
    <source>
        <dbReference type="ARBA" id="ARBA00022448"/>
    </source>
</evidence>
<name>A0A543DPU4_9PSEU</name>